<organism evidence="2">
    <name type="scientific">Myoviridae sp. ctjhW4</name>
    <dbReference type="NCBI Taxonomy" id="2825162"/>
    <lineage>
        <taxon>Viruses</taxon>
        <taxon>Duplodnaviria</taxon>
        <taxon>Heunggongvirae</taxon>
        <taxon>Uroviricota</taxon>
        <taxon>Caudoviricetes</taxon>
    </lineage>
</organism>
<dbReference type="EMBL" id="BK015491">
    <property type="protein sequence ID" value="DAE09725.1"/>
    <property type="molecule type" value="Genomic_DNA"/>
</dbReference>
<sequence>MRAVTHNMLTAGTSDFAGEGGTSVVHSVNGQSTNSKYEGWNGSNAQKDYSK</sequence>
<evidence type="ECO:0000313" key="2">
    <source>
        <dbReference type="EMBL" id="DAE09725.1"/>
    </source>
</evidence>
<feature type="region of interest" description="Disordered" evidence="1">
    <location>
        <begin position="1"/>
        <end position="51"/>
    </location>
</feature>
<proteinExistence type="predicted"/>
<evidence type="ECO:0000256" key="1">
    <source>
        <dbReference type="SAM" id="MobiDB-lite"/>
    </source>
</evidence>
<protein>
    <submittedName>
        <fullName evidence="2">Uncharacterized protein</fullName>
    </submittedName>
</protein>
<reference evidence="2" key="1">
    <citation type="journal article" date="2021" name="Proc. Natl. Acad. Sci. U.S.A.">
        <title>A Catalog of Tens of Thousands of Viruses from Human Metagenomes Reveals Hidden Associations with Chronic Diseases.</title>
        <authorList>
            <person name="Tisza M.J."/>
            <person name="Buck C.B."/>
        </authorList>
    </citation>
    <scope>NUCLEOTIDE SEQUENCE</scope>
    <source>
        <strain evidence="2">CtjhW4</strain>
    </source>
</reference>
<feature type="compositionally biased region" description="Polar residues" evidence="1">
    <location>
        <begin position="24"/>
        <end position="51"/>
    </location>
</feature>
<accession>A0A8S5PT69</accession>
<name>A0A8S5PT69_9CAUD</name>